<dbReference type="InParanoid" id="S8DTU3"/>
<protein>
    <submittedName>
        <fullName evidence="1">Uncharacterized protein</fullName>
    </submittedName>
</protein>
<dbReference type="HOGENOM" id="CLU_1434472_0_0_1"/>
<gene>
    <name evidence="1" type="ORF">FOMPIDRAFT_85810</name>
</gene>
<evidence type="ECO:0000313" key="1">
    <source>
        <dbReference type="EMBL" id="EPS96027.1"/>
    </source>
</evidence>
<reference evidence="1 2" key="1">
    <citation type="journal article" date="2012" name="Science">
        <title>The Paleozoic origin of enzymatic lignin decomposition reconstructed from 31 fungal genomes.</title>
        <authorList>
            <person name="Floudas D."/>
            <person name="Binder M."/>
            <person name="Riley R."/>
            <person name="Barry K."/>
            <person name="Blanchette R.A."/>
            <person name="Henrissat B."/>
            <person name="Martinez A.T."/>
            <person name="Otillar R."/>
            <person name="Spatafora J.W."/>
            <person name="Yadav J.S."/>
            <person name="Aerts A."/>
            <person name="Benoit I."/>
            <person name="Boyd A."/>
            <person name="Carlson A."/>
            <person name="Copeland A."/>
            <person name="Coutinho P.M."/>
            <person name="de Vries R.P."/>
            <person name="Ferreira P."/>
            <person name="Findley K."/>
            <person name="Foster B."/>
            <person name="Gaskell J."/>
            <person name="Glotzer D."/>
            <person name="Gorecki P."/>
            <person name="Heitman J."/>
            <person name="Hesse C."/>
            <person name="Hori C."/>
            <person name="Igarashi K."/>
            <person name="Jurgens J.A."/>
            <person name="Kallen N."/>
            <person name="Kersten P."/>
            <person name="Kohler A."/>
            <person name="Kuees U."/>
            <person name="Kumar T.K.A."/>
            <person name="Kuo A."/>
            <person name="LaButti K."/>
            <person name="Larrondo L.F."/>
            <person name="Lindquist E."/>
            <person name="Ling A."/>
            <person name="Lombard V."/>
            <person name="Lucas S."/>
            <person name="Lundell T."/>
            <person name="Martin R."/>
            <person name="McLaughlin D.J."/>
            <person name="Morgenstern I."/>
            <person name="Morin E."/>
            <person name="Murat C."/>
            <person name="Nagy L.G."/>
            <person name="Nolan M."/>
            <person name="Ohm R.A."/>
            <person name="Patyshakuliyeva A."/>
            <person name="Rokas A."/>
            <person name="Ruiz-Duenas F.J."/>
            <person name="Sabat G."/>
            <person name="Salamov A."/>
            <person name="Samejima M."/>
            <person name="Schmutz J."/>
            <person name="Slot J.C."/>
            <person name="St John F."/>
            <person name="Stenlid J."/>
            <person name="Sun H."/>
            <person name="Sun S."/>
            <person name="Syed K."/>
            <person name="Tsang A."/>
            <person name="Wiebenga A."/>
            <person name="Young D."/>
            <person name="Pisabarro A."/>
            <person name="Eastwood D.C."/>
            <person name="Martin F."/>
            <person name="Cullen D."/>
            <person name="Grigoriev I.V."/>
            <person name="Hibbett D.S."/>
        </authorList>
    </citation>
    <scope>NUCLEOTIDE SEQUENCE</scope>
    <source>
        <strain evidence="2">FP-58527</strain>
    </source>
</reference>
<accession>S8DTU3</accession>
<name>S8DTU3_FOMSC</name>
<dbReference type="OrthoDB" id="2809484at2759"/>
<keyword evidence="2" id="KW-1185">Reference proteome</keyword>
<dbReference type="AlphaFoldDB" id="S8DTU3"/>
<organism evidence="1 2">
    <name type="scientific">Fomitopsis schrenkii</name>
    <name type="common">Brown rot fungus</name>
    <dbReference type="NCBI Taxonomy" id="2126942"/>
    <lineage>
        <taxon>Eukaryota</taxon>
        <taxon>Fungi</taxon>
        <taxon>Dikarya</taxon>
        <taxon>Basidiomycota</taxon>
        <taxon>Agaricomycotina</taxon>
        <taxon>Agaricomycetes</taxon>
        <taxon>Polyporales</taxon>
        <taxon>Fomitopsis</taxon>
    </lineage>
</organism>
<proteinExistence type="predicted"/>
<feature type="non-terminal residue" evidence="1">
    <location>
        <position position="190"/>
    </location>
</feature>
<dbReference type="EMBL" id="KE504196">
    <property type="protein sequence ID" value="EPS96027.1"/>
    <property type="molecule type" value="Genomic_DNA"/>
</dbReference>
<dbReference type="Proteomes" id="UP000015241">
    <property type="component" value="Unassembled WGS sequence"/>
</dbReference>
<evidence type="ECO:0000313" key="2">
    <source>
        <dbReference type="Proteomes" id="UP000015241"/>
    </source>
</evidence>
<sequence>MSLLSPIPTTPTPSLAPPALQTSILSLPDTLTHFLPIDVRFLTKAKEDVDGGSIVTPTGIPDQIFCLGQTLALVPAAKEGVRPFCGVLSEVAGGSKSWVLFRLKAVLGADCLLLIPKAFARIRQRDKCRIALTPATWLNAFPPLLAVFHPQPVSFTVDHNATADGNTSNSRRIAAPFGARAFAQPQILQL</sequence>